<evidence type="ECO:0000259" key="6">
    <source>
        <dbReference type="Pfam" id="PF03168"/>
    </source>
</evidence>
<dbReference type="GO" id="GO:0009506">
    <property type="term" value="C:plasmodesma"/>
    <property type="evidence" value="ECO:0000318"/>
    <property type="project" value="GO_Central"/>
</dbReference>
<dbReference type="PANTHER" id="PTHR31415">
    <property type="entry name" value="OS05G0367900 PROTEIN"/>
    <property type="match status" value="1"/>
</dbReference>
<reference evidence="7 8" key="3">
    <citation type="journal article" date="2010" name="BMC Genomics">
        <title>Transcriptome sequencing and comparative analysis of cucumber flowers with different sex types.</title>
        <authorList>
            <person name="Guo S."/>
            <person name="Zheng Y."/>
            <person name="Joung J.G."/>
            <person name="Liu S."/>
            <person name="Zhang Z."/>
            <person name="Crasta O.R."/>
            <person name="Sobral B.W."/>
            <person name="Xu Y."/>
            <person name="Huang S."/>
            <person name="Fei Z."/>
        </authorList>
    </citation>
    <scope>NUCLEOTIDE SEQUENCE [LARGE SCALE GENOMIC DNA]</scope>
    <source>
        <strain evidence="8">cv. 9930</strain>
    </source>
</reference>
<evidence type="ECO:0000256" key="3">
    <source>
        <dbReference type="ARBA" id="ARBA00022989"/>
    </source>
</evidence>
<gene>
    <name evidence="7" type="ORF">Csa_5G139020</name>
</gene>
<evidence type="ECO:0000313" key="8">
    <source>
        <dbReference type="Proteomes" id="UP000029981"/>
    </source>
</evidence>
<dbReference type="OMA" id="RWKIGTW"/>
<reference evidence="7 8" key="2">
    <citation type="journal article" date="2009" name="PLoS ONE">
        <title>An integrated genetic and cytogenetic map of the cucumber genome.</title>
        <authorList>
            <person name="Ren Y."/>
            <person name="Zhang Z."/>
            <person name="Liu J."/>
            <person name="Staub J.E."/>
            <person name="Han Y."/>
            <person name="Cheng Z."/>
            <person name="Li X."/>
            <person name="Lu J."/>
            <person name="Miao H."/>
            <person name="Kang H."/>
            <person name="Xie B."/>
            <person name="Gu X."/>
            <person name="Wang X."/>
            <person name="Du Y."/>
            <person name="Jin W."/>
            <person name="Huang S."/>
        </authorList>
    </citation>
    <scope>NUCLEOTIDE SEQUENCE [LARGE SCALE GENOMIC DNA]</scope>
    <source>
        <strain evidence="8">cv. 9930</strain>
    </source>
</reference>
<keyword evidence="8" id="KW-1185">Reference proteome</keyword>
<keyword evidence="2 5" id="KW-0812">Transmembrane</keyword>
<keyword evidence="3 5" id="KW-1133">Transmembrane helix</keyword>
<comment type="subcellular location">
    <subcellularLocation>
        <location evidence="1">Membrane</location>
        <topology evidence="1">Single-pass membrane protein</topology>
    </subcellularLocation>
</comment>
<reference evidence="7 8" key="1">
    <citation type="journal article" date="2009" name="Nat. Genet.">
        <title>The genome of the cucumber, Cucumis sativus L.</title>
        <authorList>
            <person name="Huang S."/>
            <person name="Li R."/>
            <person name="Zhang Z."/>
            <person name="Li L."/>
            <person name="Gu X."/>
            <person name="Fan W."/>
            <person name="Lucas W.J."/>
            <person name="Wang X."/>
            <person name="Xie B."/>
            <person name="Ni P."/>
            <person name="Ren Y."/>
            <person name="Zhu H."/>
            <person name="Li J."/>
            <person name="Lin K."/>
            <person name="Jin W."/>
            <person name="Fei Z."/>
            <person name="Li G."/>
            <person name="Staub J."/>
            <person name="Kilian A."/>
            <person name="van der Vossen E.A."/>
            <person name="Wu Y."/>
            <person name="Guo J."/>
            <person name="He J."/>
            <person name="Jia Z."/>
            <person name="Ren Y."/>
            <person name="Tian G."/>
            <person name="Lu Y."/>
            <person name="Ruan J."/>
            <person name="Qian W."/>
            <person name="Wang M."/>
            <person name="Huang Q."/>
            <person name="Li B."/>
            <person name="Xuan Z."/>
            <person name="Cao J."/>
            <person name="Asan"/>
            <person name="Wu Z."/>
            <person name="Zhang J."/>
            <person name="Cai Q."/>
            <person name="Bai Y."/>
            <person name="Zhao B."/>
            <person name="Han Y."/>
            <person name="Li Y."/>
            <person name="Li X."/>
            <person name="Wang S."/>
            <person name="Shi Q."/>
            <person name="Liu S."/>
            <person name="Cho W.K."/>
            <person name="Kim J.Y."/>
            <person name="Xu Y."/>
            <person name="Heller-Uszynska K."/>
            <person name="Miao H."/>
            <person name="Cheng Z."/>
            <person name="Zhang S."/>
            <person name="Wu J."/>
            <person name="Yang Y."/>
            <person name="Kang H."/>
            <person name="Li M."/>
            <person name="Liang H."/>
            <person name="Ren X."/>
            <person name="Shi Z."/>
            <person name="Wen M."/>
            <person name="Jian M."/>
            <person name="Yang H."/>
            <person name="Zhang G."/>
            <person name="Yang Z."/>
            <person name="Chen R."/>
            <person name="Liu S."/>
            <person name="Li J."/>
            <person name="Ma L."/>
            <person name="Liu H."/>
            <person name="Zhou Y."/>
            <person name="Zhao J."/>
            <person name="Fang X."/>
            <person name="Li G."/>
            <person name="Fang L."/>
            <person name="Li Y."/>
            <person name="Liu D."/>
            <person name="Zheng H."/>
            <person name="Zhang Y."/>
            <person name="Qin N."/>
            <person name="Li Z."/>
            <person name="Yang G."/>
            <person name="Yang S."/>
            <person name="Bolund L."/>
            <person name="Kristiansen K."/>
            <person name="Zheng H."/>
            <person name="Li S."/>
            <person name="Zhang X."/>
            <person name="Yang H."/>
            <person name="Wang J."/>
            <person name="Sun R."/>
            <person name="Zhang B."/>
            <person name="Jiang S."/>
            <person name="Wang J."/>
            <person name="Du Y."/>
            <person name="Li S."/>
        </authorList>
    </citation>
    <scope>NUCLEOTIDE SEQUENCE [LARGE SCALE GENOMIC DNA]</scope>
    <source>
        <strain evidence="8">cv. 9930</strain>
    </source>
</reference>
<dbReference type="Gramene" id="KGN49822">
    <property type="protein sequence ID" value="KGN49822"/>
    <property type="gene ID" value="Csa_5G139020"/>
</dbReference>
<feature type="domain" description="Late embryogenesis abundant protein LEA-2 subgroup" evidence="6">
    <location>
        <begin position="82"/>
        <end position="185"/>
    </location>
</feature>
<dbReference type="GO" id="GO:0009511">
    <property type="term" value="C:plasmodesmatal endoplasmic reticulum"/>
    <property type="evidence" value="ECO:0007669"/>
    <property type="project" value="EnsemblPlants"/>
</dbReference>
<dbReference type="EMBL" id="CM002926">
    <property type="protein sequence ID" value="KGN49822.1"/>
    <property type="molecule type" value="Genomic_DNA"/>
</dbReference>
<feature type="transmembrane region" description="Helical" evidence="5">
    <location>
        <begin position="27"/>
        <end position="49"/>
    </location>
</feature>
<dbReference type="KEGG" id="csv:101209545"/>
<dbReference type="Proteomes" id="UP000029981">
    <property type="component" value="Chromosome 5"/>
</dbReference>
<proteinExistence type="predicted"/>
<organism evidence="7 8">
    <name type="scientific">Cucumis sativus</name>
    <name type="common">Cucumber</name>
    <dbReference type="NCBI Taxonomy" id="3659"/>
    <lineage>
        <taxon>Eukaryota</taxon>
        <taxon>Viridiplantae</taxon>
        <taxon>Streptophyta</taxon>
        <taxon>Embryophyta</taxon>
        <taxon>Tracheophyta</taxon>
        <taxon>Spermatophyta</taxon>
        <taxon>Magnoliopsida</taxon>
        <taxon>eudicotyledons</taxon>
        <taxon>Gunneridae</taxon>
        <taxon>Pentapetalae</taxon>
        <taxon>rosids</taxon>
        <taxon>fabids</taxon>
        <taxon>Cucurbitales</taxon>
        <taxon>Cucurbitaceae</taxon>
        <taxon>Benincaseae</taxon>
        <taxon>Cucumis</taxon>
    </lineage>
</organism>
<dbReference type="InterPro" id="IPR004864">
    <property type="entry name" value="LEA_2"/>
</dbReference>
<evidence type="ECO:0000256" key="1">
    <source>
        <dbReference type="ARBA" id="ARBA00004167"/>
    </source>
</evidence>
<evidence type="ECO:0000256" key="4">
    <source>
        <dbReference type="ARBA" id="ARBA00023136"/>
    </source>
</evidence>
<dbReference type="STRING" id="3659.A0A0A0KN27"/>
<reference evidence="7 8" key="4">
    <citation type="journal article" date="2011" name="BMC Genomics">
        <title>RNA-Seq improves annotation of protein-coding genes in the cucumber genome.</title>
        <authorList>
            <person name="Li Z."/>
            <person name="Zhang Z."/>
            <person name="Yan P."/>
            <person name="Huang S."/>
            <person name="Fei Z."/>
            <person name="Lin K."/>
        </authorList>
    </citation>
    <scope>NUCLEOTIDE SEQUENCE [LARGE SCALE GENOMIC DNA]</scope>
    <source>
        <strain evidence="8">cv. 9930</strain>
    </source>
</reference>
<dbReference type="PANTHER" id="PTHR31415:SF20">
    <property type="entry name" value="NDR1_HIN1-LIKE PROTEIN 26"/>
    <property type="match status" value="1"/>
</dbReference>
<dbReference type="GO" id="GO:0005886">
    <property type="term" value="C:plasma membrane"/>
    <property type="evidence" value="ECO:0000318"/>
    <property type="project" value="GO_Central"/>
</dbReference>
<dbReference type="InterPro" id="IPR044839">
    <property type="entry name" value="NDR1-like"/>
</dbReference>
<dbReference type="GO" id="GO:0098542">
    <property type="term" value="P:defense response to other organism"/>
    <property type="evidence" value="ECO:0007669"/>
    <property type="project" value="InterPro"/>
</dbReference>
<evidence type="ECO:0000256" key="5">
    <source>
        <dbReference type="SAM" id="Phobius"/>
    </source>
</evidence>
<sequence>MSLAHVKSPKHCANKQEVKVQKRYKKLFLGVSAFLSTISLLILLLWLILRPSKPEFRVKQADVYQLNLIDDLHLLNSSIQLTLSSKNPNHRLGIYYDNLQVYAVYKGQQITLPTSLPPFYQGYQEGNLLTAFLAGSRVPVAPSFGYEVGRDQSAGRFVLNLKAMGRLRWKVGSWVSGGYRFNVNCVAVMPFGPTLPTPPLTLNQPARCSTTL</sequence>
<dbReference type="AlphaFoldDB" id="A0A0A0KN27"/>
<dbReference type="GO" id="GO:0110126">
    <property type="term" value="P:phloem loading"/>
    <property type="evidence" value="ECO:0007669"/>
    <property type="project" value="EnsemblPlants"/>
</dbReference>
<dbReference type="OrthoDB" id="433924at2759"/>
<evidence type="ECO:0000256" key="2">
    <source>
        <dbReference type="ARBA" id="ARBA00022692"/>
    </source>
</evidence>
<name>A0A0A0KN27_CUCSA</name>
<protein>
    <submittedName>
        <fullName evidence="7">NDR1/HIN1-like protein</fullName>
    </submittedName>
</protein>
<accession>A0A0A0KN27</accession>
<dbReference type="Pfam" id="PF03168">
    <property type="entry name" value="LEA_2"/>
    <property type="match status" value="1"/>
</dbReference>
<dbReference type="eggNOG" id="ENOG502QTGM">
    <property type="taxonomic scope" value="Eukaryota"/>
</dbReference>
<evidence type="ECO:0000313" key="7">
    <source>
        <dbReference type="EMBL" id="KGN49822.1"/>
    </source>
</evidence>
<keyword evidence="4 5" id="KW-0472">Membrane</keyword>